<evidence type="ECO:0000256" key="1">
    <source>
        <dbReference type="SAM" id="Phobius"/>
    </source>
</evidence>
<proteinExistence type="predicted"/>
<keyword evidence="1" id="KW-1133">Transmembrane helix</keyword>
<dbReference type="OrthoDB" id="675983at2759"/>
<dbReference type="Proteomes" id="UP000515121">
    <property type="component" value="Unplaced"/>
</dbReference>
<dbReference type="KEGG" id="dzi:111313551"/>
<dbReference type="PANTHER" id="PTHR33726:SF8">
    <property type="entry name" value="TRANSMEMBRANE PROTEIN"/>
    <property type="match status" value="1"/>
</dbReference>
<dbReference type="AlphaFoldDB" id="A0A6P6AYH5"/>
<keyword evidence="2" id="KW-1185">Reference proteome</keyword>
<accession>A0A6P6AYH5</accession>
<name>A0A6P6AYH5_DURZI</name>
<protein>
    <submittedName>
        <fullName evidence="3">Uncharacterized protein LOC111313551</fullName>
    </submittedName>
</protein>
<dbReference type="PANTHER" id="PTHR33726">
    <property type="entry name" value="TRANSMEMBRANE PROTEIN"/>
    <property type="match status" value="1"/>
</dbReference>
<evidence type="ECO:0000313" key="3">
    <source>
        <dbReference type="RefSeq" id="XP_022769967.1"/>
    </source>
</evidence>
<reference evidence="3" key="1">
    <citation type="submission" date="2025-08" db="UniProtKB">
        <authorList>
            <consortium name="RefSeq"/>
        </authorList>
    </citation>
    <scope>IDENTIFICATION</scope>
    <source>
        <tissue evidence="3">Fruit stalk</tissue>
    </source>
</reference>
<feature type="transmembrane region" description="Helical" evidence="1">
    <location>
        <begin position="41"/>
        <end position="63"/>
    </location>
</feature>
<organism evidence="2 3">
    <name type="scientific">Durio zibethinus</name>
    <name type="common">Durian</name>
    <dbReference type="NCBI Taxonomy" id="66656"/>
    <lineage>
        <taxon>Eukaryota</taxon>
        <taxon>Viridiplantae</taxon>
        <taxon>Streptophyta</taxon>
        <taxon>Embryophyta</taxon>
        <taxon>Tracheophyta</taxon>
        <taxon>Spermatophyta</taxon>
        <taxon>Magnoliopsida</taxon>
        <taxon>eudicotyledons</taxon>
        <taxon>Gunneridae</taxon>
        <taxon>Pentapetalae</taxon>
        <taxon>rosids</taxon>
        <taxon>malvids</taxon>
        <taxon>Malvales</taxon>
        <taxon>Malvaceae</taxon>
        <taxon>Helicteroideae</taxon>
        <taxon>Durio</taxon>
    </lineage>
</organism>
<gene>
    <name evidence="3" type="primary">LOC111313551</name>
</gene>
<dbReference type="RefSeq" id="XP_022769967.1">
    <property type="nucleotide sequence ID" value="XM_022914232.1"/>
</dbReference>
<keyword evidence="1" id="KW-0812">Transmembrane</keyword>
<evidence type="ECO:0000313" key="2">
    <source>
        <dbReference type="Proteomes" id="UP000515121"/>
    </source>
</evidence>
<dbReference type="GeneID" id="111313551"/>
<sequence>MAKKNWLLKKVVGKESFWPWKLSSAFKWKPLNFQMKIVDNLVFRVLYVVEAIVLVSTLCFFYLCCGCHI</sequence>
<keyword evidence="1" id="KW-0472">Membrane</keyword>